<proteinExistence type="predicted"/>
<dbReference type="Pfam" id="PF07073">
    <property type="entry name" value="ROF"/>
    <property type="match status" value="1"/>
</dbReference>
<evidence type="ECO:0000313" key="1">
    <source>
        <dbReference type="EMBL" id="ASJ95331.1"/>
    </source>
</evidence>
<gene>
    <name evidence="1" type="ORF">CFF01_01310</name>
</gene>
<evidence type="ECO:0000313" key="2">
    <source>
        <dbReference type="Proteomes" id="UP000198233"/>
    </source>
</evidence>
<reference evidence="1 2" key="1">
    <citation type="submission" date="2017-06" db="EMBL/GenBank/DDBJ databases">
        <title>Complete genome sequence of Shewanella marisflavi EP1 associated with anaerobic 2,4-dinitrotoluene reduction and salt tolerance.</title>
        <authorList>
            <person name="Huang J."/>
        </authorList>
    </citation>
    <scope>NUCLEOTIDE SEQUENCE [LARGE SCALE GENOMIC DNA]</scope>
    <source>
        <strain evidence="1 2">EP1</strain>
    </source>
</reference>
<sequence>MPPYRIINCHAHDYLELACMRGYPLLIETTQGDIQSVAINLITLADKTEYLVVSNGSQEQQIRLDQILAITPLSQPAEFGRVLMTPQDK</sequence>
<dbReference type="Gene3D" id="2.30.30.400">
    <property type="entry name" value="Rof-like"/>
    <property type="match status" value="1"/>
</dbReference>
<dbReference type="Proteomes" id="UP000198233">
    <property type="component" value="Chromosome"/>
</dbReference>
<organism evidence="1 2">
    <name type="scientific">Shewanella marisflavi</name>
    <dbReference type="NCBI Taxonomy" id="260364"/>
    <lineage>
        <taxon>Bacteria</taxon>
        <taxon>Pseudomonadati</taxon>
        <taxon>Pseudomonadota</taxon>
        <taxon>Gammaproteobacteria</taxon>
        <taxon>Alteromonadales</taxon>
        <taxon>Shewanellaceae</taxon>
        <taxon>Shewanella</taxon>
    </lineage>
</organism>
<dbReference type="InterPro" id="IPR023534">
    <property type="entry name" value="Rof/RNase_P-like"/>
</dbReference>
<dbReference type="EMBL" id="CP022272">
    <property type="protein sequence ID" value="ASJ95331.1"/>
    <property type="molecule type" value="Genomic_DNA"/>
</dbReference>
<dbReference type="InterPro" id="IPR038626">
    <property type="entry name" value="Rof-like_sf"/>
</dbReference>
<dbReference type="SUPFAM" id="SSF101744">
    <property type="entry name" value="Rof/RNase P subunit-like"/>
    <property type="match status" value="1"/>
</dbReference>
<dbReference type="InterPro" id="IPR009778">
    <property type="entry name" value="ROF"/>
</dbReference>
<dbReference type="AlphaFoldDB" id="A0AAC9XM07"/>
<name>A0AAC9XM07_9GAMM</name>
<dbReference type="KEGG" id="smav:CFF01_01310"/>
<accession>A0AAC9XM07</accession>
<dbReference type="RefSeq" id="WP_088903590.1">
    <property type="nucleotide sequence ID" value="NZ_CP022272.1"/>
</dbReference>
<protein>
    <submittedName>
        <fullName evidence="1">Transcriptional antiterminator</fullName>
    </submittedName>
</protein>